<evidence type="ECO:0000256" key="1">
    <source>
        <dbReference type="ARBA" id="ARBA00006484"/>
    </source>
</evidence>
<dbReference type="CDD" id="cd05233">
    <property type="entry name" value="SDR_c"/>
    <property type="match status" value="1"/>
</dbReference>
<dbReference type="InterPro" id="IPR036291">
    <property type="entry name" value="NAD(P)-bd_dom_sf"/>
</dbReference>
<gene>
    <name evidence="4" type="ORF">RIB2604_02008160</name>
</gene>
<dbReference type="PRINTS" id="PR00080">
    <property type="entry name" value="SDRFAMILY"/>
</dbReference>
<dbReference type="PANTHER" id="PTHR42760:SF124">
    <property type="entry name" value="SHORT-CHAIN DEHYDROGENASE_REDUCTASE"/>
    <property type="match status" value="1"/>
</dbReference>
<dbReference type="AlphaFoldDB" id="A0A146FK32"/>
<evidence type="ECO:0000313" key="5">
    <source>
        <dbReference type="Proteomes" id="UP000075230"/>
    </source>
</evidence>
<accession>A0A146FK32</accession>
<dbReference type="InterPro" id="IPR002347">
    <property type="entry name" value="SDR_fam"/>
</dbReference>
<dbReference type="Pfam" id="PF00106">
    <property type="entry name" value="adh_short"/>
    <property type="match status" value="1"/>
</dbReference>
<dbReference type="GO" id="GO:0016616">
    <property type="term" value="F:oxidoreductase activity, acting on the CH-OH group of donors, NAD or NADP as acceptor"/>
    <property type="evidence" value="ECO:0007669"/>
    <property type="project" value="TreeGrafter"/>
</dbReference>
<dbReference type="Pfam" id="PF13561">
    <property type="entry name" value="adh_short_C2"/>
    <property type="match status" value="1"/>
</dbReference>
<evidence type="ECO:0000256" key="3">
    <source>
        <dbReference type="RuleBase" id="RU000363"/>
    </source>
</evidence>
<dbReference type="VEuPathDB" id="FungiDB:ASPFODRAFT_206636"/>
<sequence>MQQNPLLTTKQLQEYECIKLVSADNVCPSIRGPRSNRYIRLIPFLLAASYTPPRVCNIMRLLNKVALITGSSSGIGRAIALRYAREGAKVVCADITPTARSPVPNELDITTHDAISQKGGQAFFLQTDAGDASQMENAVLKTAQQFGRLDIMVNNAGVSLESRTPARIHETTNELFDTTMRINTRSVFLGSKYAITQMLKQDPHPSGDRGWIINLSSILGIVAATENHTRTAIYQETTEYMHAAEDLIRRHPFNGPGLPDDIARVAVTLASEDANWMTGAVIPVDGGYTAR</sequence>
<dbReference type="PANTHER" id="PTHR42760">
    <property type="entry name" value="SHORT-CHAIN DEHYDROGENASES/REDUCTASES FAMILY MEMBER"/>
    <property type="match status" value="1"/>
</dbReference>
<evidence type="ECO:0000256" key="2">
    <source>
        <dbReference type="ARBA" id="ARBA00022857"/>
    </source>
</evidence>
<protein>
    <submittedName>
        <fullName evidence="4">Gluconate 5-dehydrogenase</fullName>
    </submittedName>
</protein>
<proteinExistence type="inferred from homology"/>
<evidence type="ECO:0000313" key="4">
    <source>
        <dbReference type="EMBL" id="GAT26235.1"/>
    </source>
</evidence>
<comment type="similarity">
    <text evidence="1 3">Belongs to the short-chain dehydrogenases/reductases (SDR) family.</text>
</comment>
<keyword evidence="2" id="KW-0521">NADP</keyword>
<reference evidence="5" key="2">
    <citation type="submission" date="2016-02" db="EMBL/GenBank/DDBJ databases">
        <title>Genome sequencing of Aspergillus luchuensis NBRC 4314.</title>
        <authorList>
            <person name="Yamada O."/>
        </authorList>
    </citation>
    <scope>NUCLEOTIDE SEQUENCE [LARGE SCALE GENOMIC DNA]</scope>
    <source>
        <strain evidence="5">RIB 2604</strain>
    </source>
</reference>
<dbReference type="EMBL" id="BCWF01000020">
    <property type="protein sequence ID" value="GAT26235.1"/>
    <property type="molecule type" value="Genomic_DNA"/>
</dbReference>
<dbReference type="Gene3D" id="3.40.50.720">
    <property type="entry name" value="NAD(P)-binding Rossmann-like Domain"/>
    <property type="match status" value="1"/>
</dbReference>
<reference evidence="4 5" key="1">
    <citation type="journal article" date="2016" name="DNA Res.">
        <title>Genome sequence of Aspergillus luchuensis NBRC 4314.</title>
        <authorList>
            <person name="Yamada O."/>
            <person name="Machida M."/>
            <person name="Hosoyama A."/>
            <person name="Goto M."/>
            <person name="Takahashi T."/>
            <person name="Futagami T."/>
            <person name="Yamagata Y."/>
            <person name="Takeuchi M."/>
            <person name="Kobayashi T."/>
            <person name="Koike H."/>
            <person name="Abe K."/>
            <person name="Asai K."/>
            <person name="Arita M."/>
            <person name="Fujita N."/>
            <person name="Fukuda K."/>
            <person name="Higa K."/>
            <person name="Horikawa H."/>
            <person name="Ishikawa T."/>
            <person name="Jinno K."/>
            <person name="Kato Y."/>
            <person name="Kirimura K."/>
            <person name="Mizutani O."/>
            <person name="Nakasone K."/>
            <person name="Sano M."/>
            <person name="Shiraishi Y."/>
            <person name="Tsukahara M."/>
            <person name="Gomi K."/>
        </authorList>
    </citation>
    <scope>NUCLEOTIDE SEQUENCE [LARGE SCALE GENOMIC DNA]</scope>
    <source>
        <strain evidence="4 5">RIB 2604</strain>
    </source>
</reference>
<comment type="caution">
    <text evidence="4">The sequence shown here is derived from an EMBL/GenBank/DDBJ whole genome shotgun (WGS) entry which is preliminary data.</text>
</comment>
<dbReference type="PRINTS" id="PR00081">
    <property type="entry name" value="GDHRDH"/>
</dbReference>
<organism evidence="4 5">
    <name type="scientific">Aspergillus kawachii</name>
    <name type="common">White koji mold</name>
    <name type="synonym">Aspergillus awamori var. kawachi</name>
    <dbReference type="NCBI Taxonomy" id="1069201"/>
    <lineage>
        <taxon>Eukaryota</taxon>
        <taxon>Fungi</taxon>
        <taxon>Dikarya</taxon>
        <taxon>Ascomycota</taxon>
        <taxon>Pezizomycotina</taxon>
        <taxon>Eurotiomycetes</taxon>
        <taxon>Eurotiomycetidae</taxon>
        <taxon>Eurotiales</taxon>
        <taxon>Aspergillaceae</taxon>
        <taxon>Aspergillus</taxon>
        <taxon>Aspergillus subgen. Circumdati</taxon>
    </lineage>
</organism>
<dbReference type="Proteomes" id="UP000075230">
    <property type="component" value="Unassembled WGS sequence"/>
</dbReference>
<name>A0A146FK32_ASPKA</name>
<dbReference type="SUPFAM" id="SSF51735">
    <property type="entry name" value="NAD(P)-binding Rossmann-fold domains"/>
    <property type="match status" value="1"/>
</dbReference>